<dbReference type="RefSeq" id="WP_243727477.1">
    <property type="nucleotide sequence ID" value="NZ_SLWS01000014.1"/>
</dbReference>
<dbReference type="Pfam" id="PF00437">
    <property type="entry name" value="T2SSE"/>
    <property type="match status" value="1"/>
</dbReference>
<evidence type="ECO:0000259" key="2">
    <source>
        <dbReference type="Pfam" id="PF00437"/>
    </source>
</evidence>
<evidence type="ECO:0000256" key="1">
    <source>
        <dbReference type="ARBA" id="ARBA00006611"/>
    </source>
</evidence>
<gene>
    <name evidence="3" type="ORF">EV192_1146</name>
</gene>
<name>A0A4R2IVJ1_9PSEU</name>
<dbReference type="PANTHER" id="PTHR30486:SF6">
    <property type="entry name" value="TYPE IV PILUS RETRACTATION ATPASE PILT"/>
    <property type="match status" value="1"/>
</dbReference>
<accession>A0A4R2IVJ1</accession>
<dbReference type="Gene3D" id="3.30.450.380">
    <property type="match status" value="1"/>
</dbReference>
<keyword evidence="4" id="KW-1185">Reference proteome</keyword>
<dbReference type="EMBL" id="SLWS01000014">
    <property type="protein sequence ID" value="TCO49641.1"/>
    <property type="molecule type" value="Genomic_DNA"/>
</dbReference>
<dbReference type="InterPro" id="IPR001482">
    <property type="entry name" value="T2SS/T4SS_dom"/>
</dbReference>
<comment type="similarity">
    <text evidence="1">Belongs to the GSP E family.</text>
</comment>
<protein>
    <submittedName>
        <fullName evidence="3">Flp pilus assembly CpaF family ATPase</fullName>
    </submittedName>
</protein>
<feature type="domain" description="Bacterial type II secretion system protein E" evidence="2">
    <location>
        <begin position="168"/>
        <end position="383"/>
    </location>
</feature>
<evidence type="ECO:0000313" key="4">
    <source>
        <dbReference type="Proteomes" id="UP000295680"/>
    </source>
</evidence>
<sequence>MTATVNGHRPVAADDAVVQEIRNLVDLRLEHAARGDKANEQVLSKPEEAARTRMVVEEEVEAWVARRATSGAPPLARDMEQALAESVMAALAGIGKIDRLLRRPDVENIFIFGHNGVFLELWDGSVEQWPHPVADSDNHLVELLAGMFARLGRTSREFSASTPLGNLHLPAGGPLGARLAAVMEITERPAVAIRLPRLMGATLDDLVRRGTIDLILRDFLAAAVRARLKIAVTGEWGAGKTTLLRSLCHEIPPWEHVITIEDDYELGLQTWPDRHPLVTAMEARLPNAEGVGEITLDTLLKQALRHSPKRIVVGEVRGGEVTALLRALSTGAAGLCSFHADTAASVFDRIANMAQLADPPLPVDAAYRWTASAIDLIVHIRQRDTITPDGRRVRERYVEQVLEVGAVGDTDRPDTTEVFSPRGQDGRAVPAYVPTEQTLAALAHHGFAPELLDRPDGGWVDTHGTRS</sequence>
<dbReference type="GO" id="GO:0016887">
    <property type="term" value="F:ATP hydrolysis activity"/>
    <property type="evidence" value="ECO:0007669"/>
    <property type="project" value="InterPro"/>
</dbReference>
<reference evidence="3 4" key="1">
    <citation type="submission" date="2019-03" db="EMBL/GenBank/DDBJ databases">
        <title>Genomic Encyclopedia of Type Strains, Phase IV (KMG-IV): sequencing the most valuable type-strain genomes for metagenomic binning, comparative biology and taxonomic classification.</title>
        <authorList>
            <person name="Goeker M."/>
        </authorList>
    </citation>
    <scope>NUCLEOTIDE SEQUENCE [LARGE SCALE GENOMIC DNA]</scope>
    <source>
        <strain evidence="3 4">DSM 45934</strain>
    </source>
</reference>
<dbReference type="InterPro" id="IPR050921">
    <property type="entry name" value="T4SS_GSP_E_ATPase"/>
</dbReference>
<dbReference type="SUPFAM" id="SSF52540">
    <property type="entry name" value="P-loop containing nucleoside triphosphate hydrolases"/>
    <property type="match status" value="1"/>
</dbReference>
<comment type="caution">
    <text evidence="3">The sequence shown here is derived from an EMBL/GenBank/DDBJ whole genome shotgun (WGS) entry which is preliminary data.</text>
</comment>
<dbReference type="Proteomes" id="UP000295680">
    <property type="component" value="Unassembled WGS sequence"/>
</dbReference>
<evidence type="ECO:0000313" key="3">
    <source>
        <dbReference type="EMBL" id="TCO49641.1"/>
    </source>
</evidence>
<dbReference type="AlphaFoldDB" id="A0A4R2IVJ1"/>
<dbReference type="InterPro" id="IPR027417">
    <property type="entry name" value="P-loop_NTPase"/>
</dbReference>
<dbReference type="Gene3D" id="3.40.50.300">
    <property type="entry name" value="P-loop containing nucleotide triphosphate hydrolases"/>
    <property type="match status" value="1"/>
</dbReference>
<dbReference type="PANTHER" id="PTHR30486">
    <property type="entry name" value="TWITCHING MOTILITY PROTEIN PILT"/>
    <property type="match status" value="1"/>
</dbReference>
<organism evidence="3 4">
    <name type="scientific">Actinocrispum wychmicini</name>
    <dbReference type="NCBI Taxonomy" id="1213861"/>
    <lineage>
        <taxon>Bacteria</taxon>
        <taxon>Bacillati</taxon>
        <taxon>Actinomycetota</taxon>
        <taxon>Actinomycetes</taxon>
        <taxon>Pseudonocardiales</taxon>
        <taxon>Pseudonocardiaceae</taxon>
        <taxon>Actinocrispum</taxon>
    </lineage>
</organism>
<dbReference type="CDD" id="cd01130">
    <property type="entry name" value="VirB11-like_ATPase"/>
    <property type="match status" value="1"/>
</dbReference>
<proteinExistence type="inferred from homology"/>